<gene>
    <name evidence="1" type="ORF">AWR27_09935</name>
</gene>
<keyword evidence="2" id="KW-1185">Reference proteome</keyword>
<evidence type="ECO:0000313" key="1">
    <source>
        <dbReference type="EMBL" id="AQG79617.1"/>
    </source>
</evidence>
<dbReference type="Proteomes" id="UP000187941">
    <property type="component" value="Chromosome"/>
</dbReference>
<dbReference type="SUPFAM" id="SSF160424">
    <property type="entry name" value="BH3703-like"/>
    <property type="match status" value="1"/>
</dbReference>
<dbReference type="KEGG" id="smon:AWR27_09935"/>
<evidence type="ECO:0000313" key="2">
    <source>
        <dbReference type="Proteomes" id="UP000187941"/>
    </source>
</evidence>
<proteinExistence type="predicted"/>
<dbReference type="RefSeq" id="WP_077131051.1">
    <property type="nucleotide sequence ID" value="NZ_CP014263.1"/>
</dbReference>
<evidence type="ECO:0008006" key="3">
    <source>
        <dbReference type="Google" id="ProtNLM"/>
    </source>
</evidence>
<dbReference type="STRING" id="1178516.AWR27_09935"/>
<dbReference type="AlphaFoldDB" id="A0A1P9WW54"/>
<dbReference type="EMBL" id="CP014263">
    <property type="protein sequence ID" value="AQG79617.1"/>
    <property type="molecule type" value="Genomic_DNA"/>
</dbReference>
<name>A0A1P9WW54_9BACT</name>
<sequence>MTTEDIYNVLTDAISSTIADEWLIARVDVRMLTDGQDIEFEGTYLTPAGEAEQLPTDWPVEVAEAVQALYLIRVNEGHPHANRLQIDLTAQGQFTTEFSWDQELQDEDDHFANGGTVREWVAIREAKYGSSL</sequence>
<dbReference type="OrthoDB" id="1373797at2"/>
<organism evidence="1 2">
    <name type="scientific">Spirosoma montaniterrae</name>
    <dbReference type="NCBI Taxonomy" id="1178516"/>
    <lineage>
        <taxon>Bacteria</taxon>
        <taxon>Pseudomonadati</taxon>
        <taxon>Bacteroidota</taxon>
        <taxon>Cytophagia</taxon>
        <taxon>Cytophagales</taxon>
        <taxon>Cytophagaceae</taxon>
        <taxon>Spirosoma</taxon>
    </lineage>
</organism>
<dbReference type="InterPro" id="IPR036170">
    <property type="entry name" value="YezG-like_sf"/>
</dbReference>
<protein>
    <recommendedName>
        <fullName evidence="3">DUF600 family protein</fullName>
    </recommendedName>
</protein>
<reference evidence="1 2" key="1">
    <citation type="submission" date="2016-01" db="EMBL/GenBank/DDBJ databases">
        <authorList>
            <person name="Oliw E.H."/>
        </authorList>
    </citation>
    <scope>NUCLEOTIDE SEQUENCE [LARGE SCALE GENOMIC DNA]</scope>
    <source>
        <strain evidence="1 2">DY10</strain>
    </source>
</reference>
<accession>A0A1P9WW54</accession>